<keyword evidence="5" id="KW-1185">Reference proteome</keyword>
<dbReference type="SMART" id="SM01110">
    <property type="entry name" value="Cutinase"/>
    <property type="match status" value="1"/>
</dbReference>
<proteinExistence type="predicted"/>
<evidence type="ECO:0000256" key="2">
    <source>
        <dbReference type="SAM" id="MobiDB-lite"/>
    </source>
</evidence>
<evidence type="ECO:0000313" key="4">
    <source>
        <dbReference type="EMBL" id="SFI82069.1"/>
    </source>
</evidence>
<name>A0A1I3LBG0_9ACTN</name>
<evidence type="ECO:0000313" key="5">
    <source>
        <dbReference type="Proteomes" id="UP000198649"/>
    </source>
</evidence>
<evidence type="ECO:0000256" key="1">
    <source>
        <dbReference type="ARBA" id="ARBA00022801"/>
    </source>
</evidence>
<dbReference type="PANTHER" id="PTHR45982">
    <property type="entry name" value="REGULATOR OF CHROMOSOME CONDENSATION"/>
    <property type="match status" value="1"/>
</dbReference>
<dbReference type="PANTHER" id="PTHR45982:SF1">
    <property type="entry name" value="REGULATOR OF CHROMOSOME CONDENSATION"/>
    <property type="match status" value="1"/>
</dbReference>
<dbReference type="InterPro" id="IPR009091">
    <property type="entry name" value="RCC1/BLIP-II"/>
</dbReference>
<accession>A0A1I3LBG0</accession>
<dbReference type="PROSITE" id="PS50012">
    <property type="entry name" value="RCC1_3"/>
    <property type="match status" value="4"/>
</dbReference>
<dbReference type="InterPro" id="IPR000408">
    <property type="entry name" value="Reg_chr_condens"/>
</dbReference>
<feature type="signal peptide" evidence="3">
    <location>
        <begin position="1"/>
        <end position="21"/>
    </location>
</feature>
<dbReference type="GO" id="GO:0005085">
    <property type="term" value="F:guanyl-nucleotide exchange factor activity"/>
    <property type="evidence" value="ECO:0007669"/>
    <property type="project" value="TreeGrafter"/>
</dbReference>
<reference evidence="4 5" key="1">
    <citation type="submission" date="2016-10" db="EMBL/GenBank/DDBJ databases">
        <authorList>
            <person name="de Groot N.N."/>
        </authorList>
    </citation>
    <scope>NUCLEOTIDE SEQUENCE [LARGE SCALE GENOMIC DNA]</scope>
    <source>
        <strain evidence="4 5">CGMCC 1.11156</strain>
    </source>
</reference>
<dbReference type="Pfam" id="PF13540">
    <property type="entry name" value="RCC1_2"/>
    <property type="match status" value="3"/>
</dbReference>
<dbReference type="InterPro" id="IPR051553">
    <property type="entry name" value="Ran_GTPase-activating"/>
</dbReference>
<sequence>MRAVRFVALVLAALLSVGAVAVVLQQGSAPGPVRPPDRGALGASTAASVDRCDDTFLLTVDGGGEQALGSERPGRTVDVVRRAVLRHASVSGRTVRALGLGLHSEPPAALLGTRTRVDKARRTITAARVRAWRGPVGAAVTRAVAALDQAALDCPAQQVLLSGYAQGASVVHRVLGVLRGRSDGLARVGGALLVSDPDRRARSVVSPVGAPAAGAGRSGVFPRFLEAVADVPPVAPTLTVVSVCSAGDLVCDPVDNSVKDALRLARSYHLGAGARLVRAGALGLWRSARLRPVPDPGVQVVSGEVGEPLTLQLAVDVLPEAAAGVAWAEPLQLPPGFTLSPDGVLTGTPTEQGSWNITYVVRGTDPPTTDVPGAVVLTVASEAVAVSAGGQTSCETRTDATAWCWGRNNFGQLGNATTAGTEVPVEVAGSGGWATVSTGGSTTCGIKSDRTLWCWGLNNAGQLGVGRGAPRSTPVQVGTGSVWTSVSTSWFHTCATRSNGTLWCWGSNLRGQLGDGTFDQRATPTRVGTDSDWASVTTGGFSTCGVRADATAWCWGQNVFGQGTGENQSPQPRPSRVAGDQAWAQLSSGWAHTCGVTLEGAAWCWGLNDRGQLGDGTKTLRRVAVPVKGDRIWTSLSVGDATSCGVDNTGSAWCWGSNSYSQLGDGGRQSRTVPVLVRSDESWLSVDAGWFHTCGSHDGGVTACWGNNELGQVGDGSRTDRPVPKEVR</sequence>
<dbReference type="Pfam" id="PF00415">
    <property type="entry name" value="RCC1"/>
    <property type="match status" value="2"/>
</dbReference>
<dbReference type="GO" id="GO:0016787">
    <property type="term" value="F:hydrolase activity"/>
    <property type="evidence" value="ECO:0007669"/>
    <property type="project" value="UniProtKB-KW"/>
</dbReference>
<dbReference type="Pfam" id="PF01083">
    <property type="entry name" value="Cutinase"/>
    <property type="match status" value="1"/>
</dbReference>
<dbReference type="InterPro" id="IPR000675">
    <property type="entry name" value="Cutinase/axe"/>
</dbReference>
<feature type="chain" id="PRO_5039486537" evidence="3">
    <location>
        <begin position="22"/>
        <end position="728"/>
    </location>
</feature>
<dbReference type="GO" id="GO:0005737">
    <property type="term" value="C:cytoplasm"/>
    <property type="evidence" value="ECO:0007669"/>
    <property type="project" value="TreeGrafter"/>
</dbReference>
<keyword evidence="1" id="KW-0378">Hydrolase</keyword>
<protein>
    <submittedName>
        <fullName evidence="4">Alpha-tubulin suppressor</fullName>
    </submittedName>
</protein>
<organism evidence="4 5">
    <name type="scientific">Nocardioides psychrotolerans</name>
    <dbReference type="NCBI Taxonomy" id="1005945"/>
    <lineage>
        <taxon>Bacteria</taxon>
        <taxon>Bacillati</taxon>
        <taxon>Actinomycetota</taxon>
        <taxon>Actinomycetes</taxon>
        <taxon>Propionibacteriales</taxon>
        <taxon>Nocardioidaceae</taxon>
        <taxon>Nocardioides</taxon>
    </lineage>
</organism>
<feature type="region of interest" description="Disordered" evidence="2">
    <location>
        <begin position="708"/>
        <end position="728"/>
    </location>
</feature>
<dbReference type="PRINTS" id="PR00633">
    <property type="entry name" value="RCCNDNSATION"/>
</dbReference>
<feature type="compositionally biased region" description="Basic and acidic residues" evidence="2">
    <location>
        <begin position="717"/>
        <end position="728"/>
    </location>
</feature>
<dbReference type="AlphaFoldDB" id="A0A1I3LBG0"/>
<dbReference type="Proteomes" id="UP000198649">
    <property type="component" value="Unassembled WGS sequence"/>
</dbReference>
<dbReference type="Gene3D" id="3.40.50.1820">
    <property type="entry name" value="alpha/beta hydrolase"/>
    <property type="match status" value="1"/>
</dbReference>
<dbReference type="SUPFAM" id="SSF53474">
    <property type="entry name" value="alpha/beta-Hydrolases"/>
    <property type="match status" value="1"/>
</dbReference>
<gene>
    <name evidence="4" type="ORF">SAMN05216561_11393</name>
</gene>
<keyword evidence="3" id="KW-0732">Signal</keyword>
<dbReference type="SUPFAM" id="SSF50985">
    <property type="entry name" value="RCC1/BLIP-II"/>
    <property type="match status" value="1"/>
</dbReference>
<dbReference type="STRING" id="1005945.SAMN05216561_11393"/>
<evidence type="ECO:0000256" key="3">
    <source>
        <dbReference type="SAM" id="SignalP"/>
    </source>
</evidence>
<dbReference type="InterPro" id="IPR029058">
    <property type="entry name" value="AB_hydrolase_fold"/>
</dbReference>
<dbReference type="EMBL" id="FOQG01000013">
    <property type="protein sequence ID" value="SFI82069.1"/>
    <property type="molecule type" value="Genomic_DNA"/>
</dbReference>
<dbReference type="Gene3D" id="2.130.10.30">
    <property type="entry name" value="Regulator of chromosome condensation 1/beta-lactamase-inhibitor protein II"/>
    <property type="match status" value="2"/>
</dbReference>